<proteinExistence type="predicted"/>
<evidence type="ECO:0000313" key="3">
    <source>
        <dbReference type="Proteomes" id="UP000464054"/>
    </source>
</evidence>
<evidence type="ECO:0000313" key="2">
    <source>
        <dbReference type="EMBL" id="QHQ23545.1"/>
    </source>
</evidence>
<accession>A0AAP9IF23</accession>
<dbReference type="Gene3D" id="3.90.176.10">
    <property type="entry name" value="Toxin ADP-ribosyltransferase, Chain A, domain 1"/>
    <property type="match status" value="1"/>
</dbReference>
<gene>
    <name evidence="1" type="ORF">ACIPSN_08415</name>
    <name evidence="2" type="ORF">GMX10_05245</name>
</gene>
<dbReference type="RefSeq" id="WP_161546691.1">
    <property type="nucleotide sequence ID" value="NZ_CP046377.1"/>
</dbReference>
<evidence type="ECO:0000313" key="1">
    <source>
        <dbReference type="EMBL" id="MFJ5321387.1"/>
    </source>
</evidence>
<keyword evidence="4" id="KW-1185">Reference proteome</keyword>
<dbReference type="EMBL" id="JBIXKD010000007">
    <property type="protein sequence ID" value="MFJ5321387.1"/>
    <property type="molecule type" value="Genomic_DNA"/>
</dbReference>
<dbReference type="EMBL" id="CP046377">
    <property type="protein sequence ID" value="QHQ23545.1"/>
    <property type="molecule type" value="Genomic_DNA"/>
</dbReference>
<sequence>MSVDSIRYDSSVSICGIRQERAKLSKINSNLLKESSCIINRSVKIYNYIDAQKNHIKNNKLLIENLQSVSEKHGDNATVRLKNDRFKYGQASNFLKNMLHGGRYQAEREAAVKSINSKGSTVSAGEMIKTLQTRIDSASSEIHGLEIETGEYEKKIVSIEAEIYAVAREIDKLVKIEIDAKKADEKSLKARQNFSMIYQSCAGCKAINAEARYQFGNTPSGGKVCGSAVVEEYRRIHGYEIFSSGNKALKSVIKVNCSELSELVKTGAKEWYTPTQKNITTYRGQGMTQSGINALISRFNTDKRNKTETVYNLGQFLSTSRDISVASHFANCSKDDVKVIFKVQGNSSKGLCLPGGLAFDNYEGERLYSPLAHFKVTAVSSKTLSNTYDVTLEEVTKVDRALPLPY</sequence>
<name>A0AAP9IF23_9GAMM</name>
<dbReference type="SUPFAM" id="SSF56399">
    <property type="entry name" value="ADP-ribosylation"/>
    <property type="match status" value="1"/>
</dbReference>
<organism evidence="2 3">
    <name type="scientific">Pectobacterium parvum</name>
    <dbReference type="NCBI Taxonomy" id="2778550"/>
    <lineage>
        <taxon>Bacteria</taxon>
        <taxon>Pseudomonadati</taxon>
        <taxon>Pseudomonadota</taxon>
        <taxon>Gammaproteobacteria</taxon>
        <taxon>Enterobacterales</taxon>
        <taxon>Pectobacteriaceae</taxon>
        <taxon>Pectobacterium</taxon>
    </lineage>
</organism>
<dbReference type="AlphaFoldDB" id="A0AAP9IF23"/>
<dbReference type="Proteomes" id="UP000464054">
    <property type="component" value="Chromosome"/>
</dbReference>
<reference evidence="2" key="2">
    <citation type="journal article" date="2022" name="Plant Pathol J">
        <title>Comparative Genomic Analysis of Pathogenic Factors of Pectobacterium Species Isolated in South Korea Using Whole-Genome Sequencing.</title>
        <authorList>
            <person name="Jee S."/>
            <person name="Kang I.J."/>
            <person name="Bak G."/>
            <person name="Kang S."/>
            <person name="Lee J."/>
            <person name="Heu S."/>
            <person name="Hwang I."/>
        </authorList>
    </citation>
    <scope>NUCLEOTIDE SEQUENCE</scope>
    <source>
        <strain evidence="2">PZ1</strain>
    </source>
</reference>
<protein>
    <recommendedName>
        <fullName evidence="5">NAD(+)--protein-arginine ADP-ribosyltransferase</fullName>
    </recommendedName>
</protein>
<evidence type="ECO:0000313" key="4">
    <source>
        <dbReference type="Proteomes" id="UP001617714"/>
    </source>
</evidence>
<reference evidence="3" key="1">
    <citation type="submission" date="2019-11" db="EMBL/GenBank/DDBJ databases">
        <authorList>
            <person name="Jee S."/>
        </authorList>
    </citation>
    <scope>NUCLEOTIDE SEQUENCE [LARGE SCALE GENOMIC DNA]</scope>
    <source>
        <strain evidence="3">PZ1</strain>
    </source>
</reference>
<evidence type="ECO:0008006" key="5">
    <source>
        <dbReference type="Google" id="ProtNLM"/>
    </source>
</evidence>
<reference evidence="1 4" key="3">
    <citation type="submission" date="2024-10" db="EMBL/GenBank/DDBJ databases">
        <authorList>
            <person name="Lu C.-H."/>
        </authorList>
    </citation>
    <scope>NUCLEOTIDE SEQUENCE [LARGE SCALE GENOMIC DNA]</scope>
    <source>
        <strain evidence="1 4">22QBSP01-2</strain>
    </source>
</reference>
<dbReference type="GeneID" id="90773154"/>
<dbReference type="Proteomes" id="UP001617714">
    <property type="component" value="Unassembled WGS sequence"/>
</dbReference>